<dbReference type="InterPro" id="IPR016181">
    <property type="entry name" value="Acyl_CoA_acyltransferase"/>
</dbReference>
<organism evidence="4 5">
    <name type="scientific">Coprinellus micaceus</name>
    <name type="common">Glistening ink-cap mushroom</name>
    <name type="synonym">Coprinus micaceus</name>
    <dbReference type="NCBI Taxonomy" id="71717"/>
    <lineage>
        <taxon>Eukaryota</taxon>
        <taxon>Fungi</taxon>
        <taxon>Dikarya</taxon>
        <taxon>Basidiomycota</taxon>
        <taxon>Agaricomycotina</taxon>
        <taxon>Agaricomycetes</taxon>
        <taxon>Agaricomycetidae</taxon>
        <taxon>Agaricales</taxon>
        <taxon>Agaricineae</taxon>
        <taxon>Psathyrellaceae</taxon>
        <taxon>Coprinellus</taxon>
    </lineage>
</organism>
<keyword evidence="5" id="KW-1185">Reference proteome</keyword>
<dbReference type="Gene3D" id="3.40.630.30">
    <property type="match status" value="1"/>
</dbReference>
<keyword evidence="2" id="KW-0812">Transmembrane</keyword>
<dbReference type="CDD" id="cd04301">
    <property type="entry name" value="NAT_SF"/>
    <property type="match status" value="1"/>
</dbReference>
<dbReference type="STRING" id="71717.A0A4Y7TGW0"/>
<evidence type="ECO:0000313" key="4">
    <source>
        <dbReference type="EMBL" id="TEB33407.1"/>
    </source>
</evidence>
<dbReference type="InterPro" id="IPR050769">
    <property type="entry name" value="NAT_camello-type"/>
</dbReference>
<evidence type="ECO:0000259" key="3">
    <source>
        <dbReference type="PROSITE" id="PS51186"/>
    </source>
</evidence>
<dbReference type="PROSITE" id="PS51186">
    <property type="entry name" value="GNAT"/>
    <property type="match status" value="1"/>
</dbReference>
<evidence type="ECO:0000256" key="2">
    <source>
        <dbReference type="SAM" id="Phobius"/>
    </source>
</evidence>
<gene>
    <name evidence="4" type="ORF">FA13DRAFT_152034</name>
</gene>
<reference evidence="4 5" key="1">
    <citation type="journal article" date="2019" name="Nat. Ecol. Evol.">
        <title>Megaphylogeny resolves global patterns of mushroom evolution.</title>
        <authorList>
            <person name="Varga T."/>
            <person name="Krizsan K."/>
            <person name="Foldi C."/>
            <person name="Dima B."/>
            <person name="Sanchez-Garcia M."/>
            <person name="Sanchez-Ramirez S."/>
            <person name="Szollosi G.J."/>
            <person name="Szarkandi J.G."/>
            <person name="Papp V."/>
            <person name="Albert L."/>
            <person name="Andreopoulos W."/>
            <person name="Angelini C."/>
            <person name="Antonin V."/>
            <person name="Barry K.W."/>
            <person name="Bougher N.L."/>
            <person name="Buchanan P."/>
            <person name="Buyck B."/>
            <person name="Bense V."/>
            <person name="Catcheside P."/>
            <person name="Chovatia M."/>
            <person name="Cooper J."/>
            <person name="Damon W."/>
            <person name="Desjardin D."/>
            <person name="Finy P."/>
            <person name="Geml J."/>
            <person name="Haridas S."/>
            <person name="Hughes K."/>
            <person name="Justo A."/>
            <person name="Karasinski D."/>
            <person name="Kautmanova I."/>
            <person name="Kiss B."/>
            <person name="Kocsube S."/>
            <person name="Kotiranta H."/>
            <person name="LaButti K.M."/>
            <person name="Lechner B.E."/>
            <person name="Liimatainen K."/>
            <person name="Lipzen A."/>
            <person name="Lukacs Z."/>
            <person name="Mihaltcheva S."/>
            <person name="Morgado L.N."/>
            <person name="Niskanen T."/>
            <person name="Noordeloos M.E."/>
            <person name="Ohm R.A."/>
            <person name="Ortiz-Santana B."/>
            <person name="Ovrebo C."/>
            <person name="Racz N."/>
            <person name="Riley R."/>
            <person name="Savchenko A."/>
            <person name="Shiryaev A."/>
            <person name="Soop K."/>
            <person name="Spirin V."/>
            <person name="Szebenyi C."/>
            <person name="Tomsovsky M."/>
            <person name="Tulloss R.E."/>
            <person name="Uehling J."/>
            <person name="Grigoriev I.V."/>
            <person name="Vagvolgyi C."/>
            <person name="Papp T."/>
            <person name="Martin F.M."/>
            <person name="Miettinen O."/>
            <person name="Hibbett D.S."/>
            <person name="Nagy L.G."/>
        </authorList>
    </citation>
    <scope>NUCLEOTIDE SEQUENCE [LARGE SCALE GENOMIC DNA]</scope>
    <source>
        <strain evidence="4 5">FP101781</strain>
    </source>
</reference>
<keyword evidence="2" id="KW-1133">Transmembrane helix</keyword>
<comment type="caution">
    <text evidence="4">The sequence shown here is derived from an EMBL/GenBank/DDBJ whole genome shotgun (WGS) entry which is preliminary data.</text>
</comment>
<evidence type="ECO:0000313" key="5">
    <source>
        <dbReference type="Proteomes" id="UP000298030"/>
    </source>
</evidence>
<keyword evidence="4" id="KW-0012">Acyltransferase</keyword>
<sequence length="255" mass="28641">MMSGSLDYRIRPFRDEDGEQVKALYHDEVGYSPMSMHRFIMRSSLTRPNSIMCYIVFGVGIALAFVFGNPRSIRAAAAFAMSIASVLFFVVHRWQLSVVTRSFAKSIATDPDFRGLSEWYGISRHSDGATYCSGKSGFWVAELLDRELGTGVIVGCVGLDANSKQGTHHHHRTAQLRRMAVSWKMRRQGVGRSLIESLLEHAKEVKLEVIELQTNGHCCSAVGIYETLGWVAYETQGASGKPWVDLWSIRYRLEL</sequence>
<dbReference type="EMBL" id="QPFP01000012">
    <property type="protein sequence ID" value="TEB33407.1"/>
    <property type="molecule type" value="Genomic_DNA"/>
</dbReference>
<proteinExistence type="predicted"/>
<keyword evidence="1 4" id="KW-0808">Transferase</keyword>
<keyword evidence="2" id="KW-0472">Membrane</keyword>
<dbReference type="PANTHER" id="PTHR13947">
    <property type="entry name" value="GNAT FAMILY N-ACETYLTRANSFERASE"/>
    <property type="match status" value="1"/>
</dbReference>
<dbReference type="OrthoDB" id="41532at2759"/>
<dbReference type="Pfam" id="PF00583">
    <property type="entry name" value="Acetyltransf_1"/>
    <property type="match status" value="1"/>
</dbReference>
<feature type="domain" description="N-acetyltransferase" evidence="3">
    <location>
        <begin position="98"/>
        <end position="255"/>
    </location>
</feature>
<dbReference type="AlphaFoldDB" id="A0A4Y7TGW0"/>
<evidence type="ECO:0000256" key="1">
    <source>
        <dbReference type="ARBA" id="ARBA00022679"/>
    </source>
</evidence>
<dbReference type="InterPro" id="IPR000182">
    <property type="entry name" value="GNAT_dom"/>
</dbReference>
<dbReference type="PANTHER" id="PTHR13947:SF37">
    <property type="entry name" value="LD18367P"/>
    <property type="match status" value="1"/>
</dbReference>
<protein>
    <submittedName>
        <fullName evidence="4">Acyl-CoA N-acyltransferase</fullName>
    </submittedName>
</protein>
<name>A0A4Y7TGW0_COPMI</name>
<dbReference type="GO" id="GO:0008080">
    <property type="term" value="F:N-acetyltransferase activity"/>
    <property type="evidence" value="ECO:0007669"/>
    <property type="project" value="InterPro"/>
</dbReference>
<feature type="transmembrane region" description="Helical" evidence="2">
    <location>
        <begin position="51"/>
        <end position="67"/>
    </location>
</feature>
<feature type="transmembrane region" description="Helical" evidence="2">
    <location>
        <begin position="73"/>
        <end position="91"/>
    </location>
</feature>
<dbReference type="Proteomes" id="UP000298030">
    <property type="component" value="Unassembled WGS sequence"/>
</dbReference>
<dbReference type="SUPFAM" id="SSF55729">
    <property type="entry name" value="Acyl-CoA N-acyltransferases (Nat)"/>
    <property type="match status" value="1"/>
</dbReference>
<accession>A0A4Y7TGW0</accession>